<gene>
    <name evidence="2" type="ORF">BS297_20890</name>
</gene>
<dbReference type="AlphaFoldDB" id="A0A0C2ZP21"/>
<accession>A0A0C2ZP21</accession>
<evidence type="ECO:0000256" key="1">
    <source>
        <dbReference type="SAM" id="MobiDB-lite"/>
    </source>
</evidence>
<feature type="region of interest" description="Disordered" evidence="1">
    <location>
        <begin position="35"/>
        <end position="60"/>
    </location>
</feature>
<dbReference type="Proteomes" id="UP000325576">
    <property type="component" value="Unassembled WGS sequence"/>
</dbReference>
<comment type="caution">
    <text evidence="2">The sequence shown here is derived from an EMBL/GenBank/DDBJ whole genome shotgun (WGS) entry which is preliminary data.</text>
</comment>
<protein>
    <submittedName>
        <fullName evidence="2">Uncharacterized protein</fullName>
    </submittedName>
</protein>
<dbReference type="EMBL" id="MRBO01000562">
    <property type="protein sequence ID" value="KAB2583395.1"/>
    <property type="molecule type" value="Genomic_DNA"/>
</dbReference>
<evidence type="ECO:0000313" key="2">
    <source>
        <dbReference type="EMBL" id="KAB2583395.1"/>
    </source>
</evidence>
<sequence>MVKTDSTQNNGTSAINKAYLPFSCGVDDSQEIKNAATSVKSPKDETRTCGYSPDGDEFRH</sequence>
<organism evidence="2 3">
    <name type="scientific">Rhodococcus erythropolis</name>
    <name type="common">Arthrobacter picolinophilus</name>
    <dbReference type="NCBI Taxonomy" id="1833"/>
    <lineage>
        <taxon>Bacteria</taxon>
        <taxon>Bacillati</taxon>
        <taxon>Actinomycetota</taxon>
        <taxon>Actinomycetes</taxon>
        <taxon>Mycobacteriales</taxon>
        <taxon>Nocardiaceae</taxon>
        <taxon>Rhodococcus</taxon>
        <taxon>Rhodococcus erythropolis group</taxon>
    </lineage>
</organism>
<name>A0A0C2ZP21_RHOER</name>
<reference evidence="2 3" key="1">
    <citation type="journal article" date="2017" name="Poromechanics V (2013)">
        <title>Genomic Characterization of the Arsenic-Tolerant Actinobacterium, &lt;i&gt;Rhodococcus erythropolis&lt;/i&gt; S43.</title>
        <authorList>
            <person name="Retamal-Morales G."/>
            <person name="Mehnert M."/>
            <person name="Schwabe R."/>
            <person name="Tischler D."/>
            <person name="Schloemann M."/>
            <person name="Levican G.J."/>
        </authorList>
    </citation>
    <scope>NUCLEOTIDE SEQUENCE [LARGE SCALE GENOMIC DNA]</scope>
    <source>
        <strain evidence="2 3">S43</strain>
    </source>
</reference>
<evidence type="ECO:0000313" key="3">
    <source>
        <dbReference type="Proteomes" id="UP000325576"/>
    </source>
</evidence>
<proteinExistence type="predicted"/>